<keyword evidence="7" id="KW-1185">Reference proteome</keyword>
<dbReference type="EMBL" id="JACAZE010000009">
    <property type="protein sequence ID" value="KAF7306133.1"/>
    <property type="molecule type" value="Genomic_DNA"/>
</dbReference>
<feature type="compositionally biased region" description="Polar residues" evidence="3">
    <location>
        <begin position="411"/>
        <end position="423"/>
    </location>
</feature>
<evidence type="ECO:0000256" key="4">
    <source>
        <dbReference type="SAM" id="SignalP"/>
    </source>
</evidence>
<dbReference type="InterPro" id="IPR034862">
    <property type="entry name" value="Fungal_Mei2-like_RRM3"/>
</dbReference>
<evidence type="ECO:0000259" key="5">
    <source>
        <dbReference type="PROSITE" id="PS50102"/>
    </source>
</evidence>
<dbReference type="SUPFAM" id="SSF54928">
    <property type="entry name" value="RNA-binding domain, RBD"/>
    <property type="match status" value="1"/>
</dbReference>
<name>A0A8H6SUI3_MYCCL</name>
<feature type="compositionally biased region" description="Low complexity" evidence="3">
    <location>
        <begin position="106"/>
        <end position="123"/>
    </location>
</feature>
<dbReference type="InterPro" id="IPR012677">
    <property type="entry name" value="Nucleotide-bd_a/b_plait_sf"/>
</dbReference>
<dbReference type="CDD" id="cd12532">
    <property type="entry name" value="RRM3_MEI2_fungi"/>
    <property type="match status" value="1"/>
</dbReference>
<keyword evidence="4" id="KW-0732">Signal</keyword>
<dbReference type="OrthoDB" id="417481at2759"/>
<accession>A0A8H6SUI3</accession>
<dbReference type="InterPro" id="IPR000504">
    <property type="entry name" value="RRM_dom"/>
</dbReference>
<evidence type="ECO:0000256" key="2">
    <source>
        <dbReference type="PROSITE-ProRule" id="PRU00176"/>
    </source>
</evidence>
<feature type="signal peptide" evidence="4">
    <location>
        <begin position="1"/>
        <end position="31"/>
    </location>
</feature>
<organism evidence="6 7">
    <name type="scientific">Mycena chlorophos</name>
    <name type="common">Agaric fungus</name>
    <name type="synonym">Agaricus chlorophos</name>
    <dbReference type="NCBI Taxonomy" id="658473"/>
    <lineage>
        <taxon>Eukaryota</taxon>
        <taxon>Fungi</taxon>
        <taxon>Dikarya</taxon>
        <taxon>Basidiomycota</taxon>
        <taxon>Agaricomycotina</taxon>
        <taxon>Agaricomycetes</taxon>
        <taxon>Agaricomycetidae</taxon>
        <taxon>Agaricales</taxon>
        <taxon>Marasmiineae</taxon>
        <taxon>Mycenaceae</taxon>
        <taxon>Mycena</taxon>
    </lineage>
</organism>
<dbReference type="Pfam" id="PF04059">
    <property type="entry name" value="RRM_2"/>
    <property type="match status" value="1"/>
</dbReference>
<keyword evidence="1 2" id="KW-0694">RNA-binding</keyword>
<dbReference type="AlphaFoldDB" id="A0A8H6SUI3"/>
<evidence type="ECO:0000313" key="6">
    <source>
        <dbReference type="EMBL" id="KAF7306133.1"/>
    </source>
</evidence>
<dbReference type="Proteomes" id="UP000613580">
    <property type="component" value="Unassembled WGS sequence"/>
</dbReference>
<feature type="compositionally biased region" description="Basic and acidic residues" evidence="3">
    <location>
        <begin position="853"/>
        <end position="862"/>
    </location>
</feature>
<feature type="chain" id="PRO_5034142144" evidence="4">
    <location>
        <begin position="32"/>
        <end position="862"/>
    </location>
</feature>
<proteinExistence type="predicted"/>
<comment type="caution">
    <text evidence="6">The sequence shown here is derived from an EMBL/GenBank/DDBJ whole genome shotgun (WGS) entry which is preliminary data.</text>
</comment>
<dbReference type="InterPro" id="IPR035979">
    <property type="entry name" value="RBD_domain_sf"/>
</dbReference>
<protein>
    <submittedName>
        <fullName evidence="6">RRM domain-containing protein</fullName>
    </submittedName>
</protein>
<evidence type="ECO:0000256" key="1">
    <source>
        <dbReference type="ARBA" id="ARBA00022884"/>
    </source>
</evidence>
<feature type="region of interest" description="Disordered" evidence="3">
    <location>
        <begin position="103"/>
        <end position="123"/>
    </location>
</feature>
<feature type="compositionally biased region" description="Low complexity" evidence="3">
    <location>
        <begin position="567"/>
        <end position="577"/>
    </location>
</feature>
<dbReference type="GO" id="GO:0003723">
    <property type="term" value="F:RNA binding"/>
    <property type="evidence" value="ECO:0007669"/>
    <property type="project" value="UniProtKB-UniRule"/>
</dbReference>
<dbReference type="PANTHER" id="PTHR23189">
    <property type="entry name" value="RNA RECOGNITION MOTIF-CONTAINING"/>
    <property type="match status" value="1"/>
</dbReference>
<dbReference type="Gene3D" id="3.30.70.330">
    <property type="match status" value="1"/>
</dbReference>
<dbReference type="InterPro" id="IPR007201">
    <property type="entry name" value="Mei2-like_Rrm_C"/>
</dbReference>
<dbReference type="PROSITE" id="PS50102">
    <property type="entry name" value="RRM"/>
    <property type="match status" value="1"/>
</dbReference>
<sequence length="862" mass="93460">MPLPSLFSFDHHLARLFFLAACFSMSKPAQSGRPHPPRLQHSPSMPNIWFPPHSGPIPPRLAEAAADLKRPLTPPAKQPSSDGVQVTDVALTKAAAARRRVNYDQPTSLLTPPLTPSSSLRTTTSVESVASAASDGAGVVDPDPSSTRYLMVSNVRKDLDPQTLKFGVLQALDSPSVENLPAGAHRDKIKGISTHFHPSQGVVILVFYDVRQASSASVILSTPTTGALAQCIGEEGTWFECSFVTAEDVLELVGGYSFVMEPPPSFGLAVEVRADDSCKNSDVDLATLLGVLKVHGGLRTLGRLEEINKTSNRQLFRVEFFDVRDNESALHALNGQTFFNLHLSVVKADVLAQLTRAPNDPNNPSADIAPAGYKSQLRKRFLSVNTFAKSASIGHEDGGEATVDSPPLFYESTSPTATTQSHDSQTHRRGSEQGPPLVKRSRSFNGRDCHVIPLEYAPQFYSGSPPLHPFQYSYAHPAIVGYGPEFDPAHFIHMNGWSFDQAMMMPTPYGGMVFPPPPPGGPWVGPPNMGAPPPPMGYVPFPSPLPSEASSLIKQPMNGPAPPPPRLAATAPPSAAPSVNNVPPRILGPNGHIPGPGSTLPVPAAIVAANNDRNQLNIARIEEGQDTRTTVMIKNIPNKMNDKDLLSYISNVCHRRVDFLYLRMDFQNGCNVGYAFVNFISVEDLLKFAKAKLGEKWNMFSSEKVLQMSYANYQGKEALVTKFRDSPLMEERTEWQPKIFYSSGPEQGLPEPFPPPTRLRRMERGALNRGLLYGPGFNLAHAHGGGNHTNGHANNDSSSGHGRGGMPPMPAARRHQLENARPPRRQQQQRDASGGGADDNPTPRPGALLDPSNTKKPEPTKK</sequence>
<reference evidence="6" key="1">
    <citation type="submission" date="2020-05" db="EMBL/GenBank/DDBJ databases">
        <title>Mycena genomes resolve the evolution of fungal bioluminescence.</title>
        <authorList>
            <person name="Tsai I.J."/>
        </authorList>
    </citation>
    <scope>NUCLEOTIDE SEQUENCE</scope>
    <source>
        <strain evidence="6">110903Hualien_Pintung</strain>
    </source>
</reference>
<evidence type="ECO:0000313" key="7">
    <source>
        <dbReference type="Proteomes" id="UP000613580"/>
    </source>
</evidence>
<gene>
    <name evidence="6" type="ORF">HMN09_00768600</name>
</gene>
<feature type="region of interest" description="Disordered" evidence="3">
    <location>
        <begin position="394"/>
        <end position="443"/>
    </location>
</feature>
<evidence type="ECO:0000256" key="3">
    <source>
        <dbReference type="SAM" id="MobiDB-lite"/>
    </source>
</evidence>
<feature type="region of interest" description="Disordered" evidence="3">
    <location>
        <begin position="783"/>
        <end position="862"/>
    </location>
</feature>
<feature type="region of interest" description="Disordered" evidence="3">
    <location>
        <begin position="554"/>
        <end position="577"/>
    </location>
</feature>
<feature type="domain" description="RRM" evidence="5">
    <location>
        <begin position="629"/>
        <end position="713"/>
    </location>
</feature>